<dbReference type="InterPro" id="IPR004867">
    <property type="entry name" value="CHB_C_dom"/>
</dbReference>
<evidence type="ECO:0000256" key="1">
    <source>
        <dbReference type="ARBA" id="ARBA00001231"/>
    </source>
</evidence>
<dbReference type="Gene3D" id="2.60.40.290">
    <property type="match status" value="1"/>
</dbReference>
<dbReference type="InterPro" id="IPR014756">
    <property type="entry name" value="Ig_E-set"/>
</dbReference>
<evidence type="ECO:0000259" key="9">
    <source>
        <dbReference type="SMART" id="SM01081"/>
    </source>
</evidence>
<dbReference type="Gene3D" id="3.20.20.80">
    <property type="entry name" value="Glycosidases"/>
    <property type="match status" value="1"/>
</dbReference>
<dbReference type="InterPro" id="IPR012291">
    <property type="entry name" value="CBM2_carb-bd_dom_sf"/>
</dbReference>
<dbReference type="InterPro" id="IPR017853">
    <property type="entry name" value="GH"/>
</dbReference>
<evidence type="ECO:0000256" key="3">
    <source>
        <dbReference type="ARBA" id="ARBA00012663"/>
    </source>
</evidence>
<evidence type="ECO:0000256" key="7">
    <source>
        <dbReference type="ARBA" id="ARBA00033000"/>
    </source>
</evidence>
<feature type="signal peptide" evidence="8">
    <location>
        <begin position="1"/>
        <end position="28"/>
    </location>
</feature>
<dbReference type="EMBL" id="JBBVGT010000003">
    <property type="protein sequence ID" value="MFB5946859.1"/>
    <property type="molecule type" value="Genomic_DNA"/>
</dbReference>
<dbReference type="InterPro" id="IPR013783">
    <property type="entry name" value="Ig-like_fold"/>
</dbReference>
<name>A0ABV5CH06_9SPHI</name>
<dbReference type="RefSeq" id="WP_375558388.1">
    <property type="nucleotide sequence ID" value="NZ_JBBVGT010000003.1"/>
</dbReference>
<evidence type="ECO:0000313" key="11">
    <source>
        <dbReference type="Proteomes" id="UP001580928"/>
    </source>
</evidence>
<organism evidence="10 11">
    <name type="scientific">Albibacterium profundi</name>
    <dbReference type="NCBI Taxonomy" id="3134906"/>
    <lineage>
        <taxon>Bacteria</taxon>
        <taxon>Pseudomonadati</taxon>
        <taxon>Bacteroidota</taxon>
        <taxon>Sphingobacteriia</taxon>
        <taxon>Sphingobacteriales</taxon>
        <taxon>Sphingobacteriaceae</taxon>
        <taxon>Albibacterium</taxon>
    </lineage>
</organism>
<accession>A0ABV5CH06</accession>
<dbReference type="InterPro" id="IPR015882">
    <property type="entry name" value="HEX_bac_N"/>
</dbReference>
<evidence type="ECO:0000256" key="2">
    <source>
        <dbReference type="ARBA" id="ARBA00006285"/>
    </source>
</evidence>
<dbReference type="Pfam" id="PF03174">
    <property type="entry name" value="CHB_HEX_C"/>
    <property type="match status" value="1"/>
</dbReference>
<dbReference type="Gene3D" id="2.60.40.10">
    <property type="entry name" value="Immunoglobulins"/>
    <property type="match status" value="1"/>
</dbReference>
<sequence>MHKSTYINSLRLVAVLLFIACGSSNLPAQSSIDIKATWQVLGEDDAGKRSISQFVIYNNSDDSVLSSEWSLWFNSMRSIDVTQTTGYKLTHENGDLYRLQFADGFSGIAPGDSIEVPIEFKSKVINFSFAPSGLYLASDDSTVRAIDIEDYQVLPYTGYQELQLNALAEQYDLNQRLAALKSTGRLIIPQPAQLDIDKESGAFDLSPNTTISADSRFEKEAANLNLSLQKIFGKSLSTTASDTTSDIRFVYAAEFDHEAYSLESTATEIVIKAADPAGAFYGVQTLKALFPLNAWSQKGGRPESVSLPLVSIQDAPRFAYRGFMLDIARNFHSKEEILKVLDLMATYKLNKFHLHFSDDEGWRLEIKSLPELTEVGSKRSADFKDGLSIQPSYGSGAVAEEKQYLSQADFIEILRFAADRHITVIPEIETPGHARAAIKSMDARYNALMKEGKEREAKEFLLRDFEDKSEYSSAQYWNDNVMNVALPSTFHFIETVIDEIVGMYKEAGLTLSTISLGGDEVPRGVWEQSPQIKTLMERESIKSVNGVWTYYINNLLPILQERNLQMAGWEEFGMVNTGNKMQPNPQFGADNILLDVWNNVAGAGAEDLAYRLANLGYPIVFIPANNFYLDQAWDNTYQEPGHNWATYTDLERSFSFIPLNFFKNIKTSGSRSLENLTEQGKENIVGVKGGLWSEKIDNDNRLEYMLLPRLLALAERAWAAESQWEKNGANNWQELYQSDWLEFAHHVNSHELAKLDYLHGGFNYRIPDAGVKVINDQIHCNAVSSEFTIHYTLDGTEPTIDSQIYTEPILAEGTVKLRVFNEMDRGGKTVTIHN</sequence>
<feature type="chain" id="PRO_5046358204" description="beta-N-acetylhexosaminidase" evidence="8">
    <location>
        <begin position="29"/>
        <end position="834"/>
    </location>
</feature>
<dbReference type="SUPFAM" id="SSF81296">
    <property type="entry name" value="E set domains"/>
    <property type="match status" value="1"/>
</dbReference>
<evidence type="ECO:0000256" key="6">
    <source>
        <dbReference type="ARBA" id="ARBA00030512"/>
    </source>
</evidence>
<dbReference type="Pfam" id="PF02838">
    <property type="entry name" value="Glyco_hydro_20b"/>
    <property type="match status" value="1"/>
</dbReference>
<dbReference type="SMART" id="SM01081">
    <property type="entry name" value="CHB_HEX"/>
    <property type="match status" value="1"/>
</dbReference>
<dbReference type="Pfam" id="PF00728">
    <property type="entry name" value="Glyco_hydro_20"/>
    <property type="match status" value="1"/>
</dbReference>
<dbReference type="InterPro" id="IPR015883">
    <property type="entry name" value="Glyco_hydro_20_cat"/>
</dbReference>
<dbReference type="PANTHER" id="PTHR22600:SF57">
    <property type="entry name" value="BETA-N-ACETYLHEXOSAMINIDASE"/>
    <property type="match status" value="1"/>
</dbReference>
<dbReference type="PRINTS" id="PR00738">
    <property type="entry name" value="GLHYDRLASE20"/>
</dbReference>
<dbReference type="Proteomes" id="UP001580928">
    <property type="component" value="Unassembled WGS sequence"/>
</dbReference>
<dbReference type="InterPro" id="IPR004866">
    <property type="entry name" value="CHB/HEX_N_dom"/>
</dbReference>
<dbReference type="SUPFAM" id="SSF55545">
    <property type="entry name" value="beta-N-acetylhexosaminidase-like domain"/>
    <property type="match status" value="1"/>
</dbReference>
<dbReference type="SUPFAM" id="SSF49384">
    <property type="entry name" value="Carbohydrate-binding domain"/>
    <property type="match status" value="1"/>
</dbReference>
<evidence type="ECO:0000256" key="5">
    <source>
        <dbReference type="ARBA" id="ARBA00023295"/>
    </source>
</evidence>
<dbReference type="InterPro" id="IPR008965">
    <property type="entry name" value="CBM2/CBM3_carb-bd_dom_sf"/>
</dbReference>
<comment type="catalytic activity">
    <reaction evidence="1">
        <text>Hydrolysis of terminal non-reducing N-acetyl-D-hexosamine residues in N-acetyl-beta-D-hexosaminides.</text>
        <dbReference type="EC" id="3.2.1.52"/>
    </reaction>
</comment>
<feature type="domain" description="Chitobiase/beta-hexosaminidases N-terminal" evidence="9">
    <location>
        <begin position="30"/>
        <end position="170"/>
    </location>
</feature>
<dbReference type="PANTHER" id="PTHR22600">
    <property type="entry name" value="BETA-HEXOSAMINIDASE"/>
    <property type="match status" value="1"/>
</dbReference>
<proteinExistence type="inferred from homology"/>
<dbReference type="InterPro" id="IPR025705">
    <property type="entry name" value="Beta_hexosaminidase_sua/sub"/>
</dbReference>
<keyword evidence="4" id="KW-0378">Hydrolase</keyword>
<evidence type="ECO:0000313" key="10">
    <source>
        <dbReference type="EMBL" id="MFB5946859.1"/>
    </source>
</evidence>
<dbReference type="InterPro" id="IPR029018">
    <property type="entry name" value="Hex-like_dom2"/>
</dbReference>
<reference evidence="10 11" key="1">
    <citation type="submission" date="2024-04" db="EMBL/GenBank/DDBJ databases">
        <title>Albibacterium profundi sp. nov., isolated from sediment of the Challenger Deep of Mariana Trench.</title>
        <authorList>
            <person name="Wang Y."/>
        </authorList>
    </citation>
    <scope>NUCLEOTIDE SEQUENCE [LARGE SCALE GENOMIC DNA]</scope>
    <source>
        <strain evidence="10 11">RHL897</strain>
    </source>
</reference>
<dbReference type="SUPFAM" id="SSF51445">
    <property type="entry name" value="(Trans)glycosidases"/>
    <property type="match status" value="1"/>
</dbReference>
<protein>
    <recommendedName>
        <fullName evidence="3">beta-N-acetylhexosaminidase</fullName>
        <ecNumber evidence="3">3.2.1.52</ecNumber>
    </recommendedName>
    <alternativeName>
        <fullName evidence="6">Beta-N-acetylhexosaminidase</fullName>
    </alternativeName>
    <alternativeName>
        <fullName evidence="7">N-acetyl-beta-glucosaminidase</fullName>
    </alternativeName>
</protein>
<dbReference type="Pfam" id="PF03173">
    <property type="entry name" value="CHB_HEX"/>
    <property type="match status" value="1"/>
</dbReference>
<dbReference type="Gene3D" id="3.30.379.10">
    <property type="entry name" value="Chitobiase/beta-hexosaminidase domain 2-like"/>
    <property type="match status" value="1"/>
</dbReference>
<keyword evidence="11" id="KW-1185">Reference proteome</keyword>
<dbReference type="EC" id="3.2.1.52" evidence="3"/>
<evidence type="ECO:0000256" key="8">
    <source>
        <dbReference type="SAM" id="SignalP"/>
    </source>
</evidence>
<evidence type="ECO:0000256" key="4">
    <source>
        <dbReference type="ARBA" id="ARBA00022801"/>
    </source>
</evidence>
<gene>
    <name evidence="10" type="ORF">WKR92_13575</name>
</gene>
<keyword evidence="8" id="KW-0732">Signal</keyword>
<keyword evidence="5" id="KW-0326">Glycosidase</keyword>
<comment type="caution">
    <text evidence="10">The sequence shown here is derived from an EMBL/GenBank/DDBJ whole genome shotgun (WGS) entry which is preliminary data.</text>
</comment>
<comment type="similarity">
    <text evidence="2">Belongs to the glycosyl hydrolase 20 family.</text>
</comment>